<feature type="transmembrane region" description="Helical" evidence="2">
    <location>
        <begin position="6"/>
        <end position="27"/>
    </location>
</feature>
<evidence type="ECO:0000256" key="2">
    <source>
        <dbReference type="SAM" id="Phobius"/>
    </source>
</evidence>
<feature type="compositionally biased region" description="Polar residues" evidence="1">
    <location>
        <begin position="61"/>
        <end position="93"/>
    </location>
</feature>
<dbReference type="EMBL" id="JXQK01000015">
    <property type="protein sequence ID" value="KIP64767.1"/>
    <property type="molecule type" value="Genomic_DNA"/>
</dbReference>
<comment type="caution">
    <text evidence="3">The sequence shown here is derived from an EMBL/GenBank/DDBJ whole genome shotgun (WGS) entry which is preliminary data.</text>
</comment>
<protein>
    <recommendedName>
        <fullName evidence="5">DUF4834 family protein</fullName>
    </recommendedName>
</protein>
<keyword evidence="4" id="KW-1185">Reference proteome</keyword>
<evidence type="ECO:0000313" key="4">
    <source>
        <dbReference type="Proteomes" id="UP000032046"/>
    </source>
</evidence>
<keyword evidence="2" id="KW-0812">Transmembrane</keyword>
<keyword evidence="2" id="KW-1133">Transmembrane helix</keyword>
<feature type="region of interest" description="Disordered" evidence="1">
    <location>
        <begin position="44"/>
        <end position="108"/>
    </location>
</feature>
<accession>A0A0D0J2N5</accession>
<gene>
    <name evidence="3" type="ORF">ST44_01045</name>
</gene>
<dbReference type="STRING" id="1602171.ST44_01045"/>
<dbReference type="InterPro" id="IPR032272">
    <property type="entry name" value="DUF4834"/>
</dbReference>
<evidence type="ECO:0008006" key="5">
    <source>
        <dbReference type="Google" id="ProtNLM"/>
    </source>
</evidence>
<dbReference type="AlphaFoldDB" id="A0A0D0J2N5"/>
<organism evidence="3 4">
    <name type="scientific">Prevotella pectinovora</name>
    <dbReference type="NCBI Taxonomy" id="1602169"/>
    <lineage>
        <taxon>Bacteria</taxon>
        <taxon>Pseudomonadati</taxon>
        <taxon>Bacteroidota</taxon>
        <taxon>Bacteroidia</taxon>
        <taxon>Bacteroidales</taxon>
        <taxon>Prevotellaceae</taxon>
        <taxon>Prevotella</taxon>
    </lineage>
</organism>
<dbReference type="RefSeq" id="WP_042517356.1">
    <property type="nucleotide sequence ID" value="NZ_JXQK01000015.1"/>
</dbReference>
<evidence type="ECO:0000313" key="3">
    <source>
        <dbReference type="EMBL" id="KIP64767.1"/>
    </source>
</evidence>
<reference evidence="3 4" key="1">
    <citation type="submission" date="2015-01" db="EMBL/GenBank/DDBJ databases">
        <title>Comparative genomics of non-oral Prevotella species.</title>
        <authorList>
            <person name="Accetto T."/>
            <person name="Nograsek B."/>
            <person name="Avgustin G."/>
        </authorList>
    </citation>
    <scope>NUCLEOTIDE SEQUENCE [LARGE SCALE GENOMIC DNA]</scope>
    <source>
        <strain evidence="3 4">P5-119</strain>
    </source>
</reference>
<name>A0A0D0J2N5_9BACT</name>
<proteinExistence type="predicted"/>
<feature type="compositionally biased region" description="Basic and acidic residues" evidence="1">
    <location>
        <begin position="96"/>
        <end position="108"/>
    </location>
</feature>
<keyword evidence="2" id="KW-0472">Membrane</keyword>
<evidence type="ECO:0000256" key="1">
    <source>
        <dbReference type="SAM" id="MobiDB-lite"/>
    </source>
</evidence>
<dbReference type="Proteomes" id="UP000032046">
    <property type="component" value="Unassembled WGS sequence"/>
</dbReference>
<dbReference type="Pfam" id="PF16118">
    <property type="entry name" value="DUF4834"/>
    <property type="match status" value="1"/>
</dbReference>
<sequence>MELLLYIILFFLIYWGIRGAIKLFVIFRQIHKVKKQFDDLNKQWNGNNPFGDNAQGGFGNGTSHSGFGSSPNTGNSQTSGNASSSRRYTTTTGDVIEDRRTEDEINRRIFTQDEGEYVDFEEVE</sequence>